<dbReference type="InterPro" id="IPR023214">
    <property type="entry name" value="HAD_sf"/>
</dbReference>
<dbReference type="EMBL" id="MN738877">
    <property type="protein sequence ID" value="QHT29473.1"/>
    <property type="molecule type" value="Genomic_DNA"/>
</dbReference>
<sequence>MEKVASEILHTIDTLWFPQNAVIVYDIDNTLIDLSGRPLTPIIQTYHYAKSKGIDTMIVTARLGTEKNIITTRRQLAQYGINEYLGIYFRPPTNKGDAEGQTQFKLKSRKNIHDRGHLVVMSIGDMPWDIGQFGGFGFQVPS</sequence>
<evidence type="ECO:0000256" key="1">
    <source>
        <dbReference type="ARBA" id="ARBA00022729"/>
    </source>
</evidence>
<dbReference type="InterPro" id="IPR005519">
    <property type="entry name" value="Acid_phosphat_B-like"/>
</dbReference>
<dbReference type="AlphaFoldDB" id="A0A6C0EM03"/>
<accession>A0A6C0EM03</accession>
<proteinExistence type="predicted"/>
<organism evidence="2">
    <name type="scientific">viral metagenome</name>
    <dbReference type="NCBI Taxonomy" id="1070528"/>
    <lineage>
        <taxon>unclassified sequences</taxon>
        <taxon>metagenomes</taxon>
        <taxon>organismal metagenomes</taxon>
    </lineage>
</organism>
<evidence type="ECO:0000313" key="2">
    <source>
        <dbReference type="EMBL" id="QHT29473.1"/>
    </source>
</evidence>
<dbReference type="InterPro" id="IPR036412">
    <property type="entry name" value="HAD-like_sf"/>
</dbReference>
<reference evidence="2" key="1">
    <citation type="journal article" date="2020" name="Nature">
        <title>Giant virus diversity and host interactions through global metagenomics.</title>
        <authorList>
            <person name="Schulz F."/>
            <person name="Roux S."/>
            <person name="Paez-Espino D."/>
            <person name="Jungbluth S."/>
            <person name="Walsh D.A."/>
            <person name="Denef V.J."/>
            <person name="McMahon K.D."/>
            <person name="Konstantinidis K.T."/>
            <person name="Eloe-Fadrosh E.A."/>
            <person name="Kyrpides N.C."/>
            <person name="Woyke T."/>
        </authorList>
    </citation>
    <scope>NUCLEOTIDE SEQUENCE</scope>
    <source>
        <strain evidence="2">GVMAG-M-3300005589-24</strain>
    </source>
</reference>
<keyword evidence="1" id="KW-0732">Signal</keyword>
<dbReference type="Pfam" id="PF03767">
    <property type="entry name" value="Acid_phosphat_B"/>
    <property type="match status" value="1"/>
</dbReference>
<protein>
    <recommendedName>
        <fullName evidence="3">Acid phosphatase</fullName>
    </recommendedName>
</protein>
<evidence type="ECO:0008006" key="3">
    <source>
        <dbReference type="Google" id="ProtNLM"/>
    </source>
</evidence>
<dbReference type="Gene3D" id="3.40.50.1000">
    <property type="entry name" value="HAD superfamily/HAD-like"/>
    <property type="match status" value="1"/>
</dbReference>
<dbReference type="SUPFAM" id="SSF56784">
    <property type="entry name" value="HAD-like"/>
    <property type="match status" value="1"/>
</dbReference>
<name>A0A6C0EM03_9ZZZZ</name>